<evidence type="ECO:0000256" key="3">
    <source>
        <dbReference type="ARBA" id="ARBA00022692"/>
    </source>
</evidence>
<dbReference type="GO" id="GO:0005886">
    <property type="term" value="C:plasma membrane"/>
    <property type="evidence" value="ECO:0007669"/>
    <property type="project" value="UniProtKB-SubCell"/>
</dbReference>
<feature type="transmembrane region" description="Helical" evidence="8">
    <location>
        <begin position="132"/>
        <end position="154"/>
    </location>
</feature>
<dbReference type="Pfam" id="PF02659">
    <property type="entry name" value="Mntp"/>
    <property type="match status" value="1"/>
</dbReference>
<dbReference type="AlphaFoldDB" id="A0A9P1NQM4"/>
<keyword evidence="2 8" id="KW-1003">Cell membrane</keyword>
<evidence type="ECO:0000256" key="8">
    <source>
        <dbReference type="HAMAP-Rule" id="MF_01521"/>
    </source>
</evidence>
<organism evidence="11 12">
    <name type="scientific">Azospirillum baldaniorum</name>
    <dbReference type="NCBI Taxonomy" id="1064539"/>
    <lineage>
        <taxon>Bacteria</taxon>
        <taxon>Pseudomonadati</taxon>
        <taxon>Pseudomonadota</taxon>
        <taxon>Alphaproteobacteria</taxon>
        <taxon>Rhodospirillales</taxon>
        <taxon>Azospirillaceae</taxon>
        <taxon>Azospirillum</taxon>
    </lineage>
</organism>
<evidence type="ECO:0000256" key="5">
    <source>
        <dbReference type="ARBA" id="ARBA00023065"/>
    </source>
</evidence>
<sequence>MLGVTSLVLAVSLSMDSFAAALGRGAVQKRPGLSEALRVGFAFGLCQLSMASIGWAVGSAFAGFVQAIDHWIAFGLLLMIGGSMIRNALAGEEDDEAAATRSGWLALLTVAVATSIDASAVGVGLAMADVNIAVTASLIGVVTFLMGFGGVLLGRAAGPLLGRRAELIGGLGLLAIGTKILNRAHPSVTSDPSTVSVFRRRPRGWCGRRRRRPPVWAEQARTLLNPVADRAEVDGQRPLSTVAQCAATAPGVLQGRHGGPDDPGPRSSTGWPRAASAMRGSFCASQWDSPCAASANSPLQRRRVAQHGTVGQMQPTVGRWERQRRRDDRGGQFLPGEGRRHTITHHRSVHRFALQQDPEPGQGTDNCARAMPPCSVSKQTTHSGESAM</sequence>
<protein>
    <recommendedName>
        <fullName evidence="8">Putative manganese efflux pump MntP</fullName>
    </recommendedName>
</protein>
<comment type="subcellular location">
    <subcellularLocation>
        <location evidence="8">Cell membrane</location>
        <topology evidence="8">Multi-pass membrane protein</topology>
    </subcellularLocation>
</comment>
<comment type="function">
    <text evidence="8">Probably functions as a manganese efflux pump.</text>
</comment>
<dbReference type="KEGG" id="abs:AZOBR_p280045"/>
<comment type="similarity">
    <text evidence="8">Belongs to the MntP (TC 9.B.29) family.</text>
</comment>
<keyword evidence="4 8" id="KW-1133">Transmembrane helix</keyword>
<dbReference type="InterPro" id="IPR022929">
    <property type="entry name" value="Put_MntP"/>
</dbReference>
<dbReference type="PANTHER" id="PTHR35529:SF1">
    <property type="entry name" value="MANGANESE EFFLUX PUMP MNTP-RELATED"/>
    <property type="match status" value="1"/>
</dbReference>
<keyword evidence="6 8" id="KW-0472">Membrane</keyword>
<dbReference type="PANTHER" id="PTHR35529">
    <property type="entry name" value="MANGANESE EFFLUX PUMP MNTP-RELATED"/>
    <property type="match status" value="1"/>
</dbReference>
<feature type="compositionally biased region" description="Basic and acidic residues" evidence="9">
    <location>
        <begin position="319"/>
        <end position="330"/>
    </location>
</feature>
<reference evidence="11 12" key="1">
    <citation type="journal article" date="2011" name="PLoS Genet.">
        <title>Azospirillum genomes reveal transition of bacteria from aquatic to terrestrial environments.</title>
        <authorList>
            <person name="Wisniewski-Dye F."/>
            <person name="Borziak K."/>
            <person name="Khalsa-Moyers G."/>
            <person name="Alexandre G."/>
            <person name="Sukharnikov L.O."/>
            <person name="Wuichet K."/>
            <person name="Hurst G.B."/>
            <person name="McDonald W.H."/>
            <person name="Robertson J.S."/>
            <person name="Barbe V."/>
            <person name="Calteau A."/>
            <person name="Rouy Z."/>
            <person name="Mangenot S."/>
            <person name="Prigent-Combaret C."/>
            <person name="Normand P."/>
            <person name="Boyer M."/>
            <person name="Siguier P."/>
            <person name="Dessaux Y."/>
            <person name="Elmerich C."/>
            <person name="Condemine G."/>
            <person name="Krishnen G."/>
            <person name="Kennedy I."/>
            <person name="Paterson A.H."/>
            <person name="Gonzalez V."/>
            <person name="Mavingui P."/>
            <person name="Zhulin I.B."/>
        </authorList>
    </citation>
    <scope>NUCLEOTIDE SEQUENCE [LARGE SCALE GENOMIC DNA]</scope>
    <source>
        <strain evidence="11 12">Sp245</strain>
    </source>
</reference>
<proteinExistence type="inferred from homology"/>
<evidence type="ECO:0000256" key="7">
    <source>
        <dbReference type="ARBA" id="ARBA00023211"/>
    </source>
</evidence>
<dbReference type="Proteomes" id="UP000007319">
    <property type="component" value="Plasmid AZOBR_p2"/>
</dbReference>
<keyword evidence="7 8" id="KW-0464">Manganese</keyword>
<keyword evidence="1 8" id="KW-0813">Transport</keyword>
<evidence type="ECO:0000256" key="10">
    <source>
        <dbReference type="SAM" id="SignalP"/>
    </source>
</evidence>
<feature type="compositionally biased region" description="Basic residues" evidence="9">
    <location>
        <begin position="341"/>
        <end position="350"/>
    </location>
</feature>
<keyword evidence="5 8" id="KW-0406">Ion transport</keyword>
<feature type="transmembrane region" description="Helical" evidence="8">
    <location>
        <begin position="71"/>
        <end position="90"/>
    </location>
</feature>
<evidence type="ECO:0000313" key="11">
    <source>
        <dbReference type="EMBL" id="CCD02159.1"/>
    </source>
</evidence>
<name>A0A9P1NQM4_9PROT</name>
<dbReference type="EMBL" id="HE577329">
    <property type="protein sequence ID" value="CCD02159.1"/>
    <property type="molecule type" value="Genomic_DNA"/>
</dbReference>
<evidence type="ECO:0000256" key="2">
    <source>
        <dbReference type="ARBA" id="ARBA00022475"/>
    </source>
</evidence>
<feature type="compositionally biased region" description="Polar residues" evidence="9">
    <location>
        <begin position="376"/>
        <end position="388"/>
    </location>
</feature>
<keyword evidence="3 8" id="KW-0812">Transmembrane</keyword>
<evidence type="ECO:0000256" key="1">
    <source>
        <dbReference type="ARBA" id="ARBA00022448"/>
    </source>
</evidence>
<evidence type="ECO:0000256" key="4">
    <source>
        <dbReference type="ARBA" id="ARBA00022989"/>
    </source>
</evidence>
<feature type="region of interest" description="Disordered" evidence="9">
    <location>
        <begin position="251"/>
        <end position="275"/>
    </location>
</feature>
<gene>
    <name evidence="8" type="primary">mntP</name>
    <name evidence="11" type="ORF">AZOBR_p280045</name>
</gene>
<keyword evidence="10" id="KW-0732">Signal</keyword>
<keyword evidence="12" id="KW-1185">Reference proteome</keyword>
<dbReference type="HAMAP" id="MF_01521">
    <property type="entry name" value="MntP_pump"/>
    <property type="match status" value="1"/>
</dbReference>
<accession>A0A9P1NQM4</accession>
<feature type="transmembrane region" description="Helical" evidence="8">
    <location>
        <begin position="41"/>
        <end position="64"/>
    </location>
</feature>
<feature type="region of interest" description="Disordered" evidence="9">
    <location>
        <begin position="305"/>
        <end position="388"/>
    </location>
</feature>
<comment type="caution">
    <text evidence="8">Lacks conserved residue(s) required for the propagation of feature annotation.</text>
</comment>
<feature type="signal peptide" evidence="10">
    <location>
        <begin position="1"/>
        <end position="19"/>
    </location>
</feature>
<dbReference type="GO" id="GO:0005384">
    <property type="term" value="F:manganese ion transmembrane transporter activity"/>
    <property type="evidence" value="ECO:0007669"/>
    <property type="project" value="UniProtKB-UniRule"/>
</dbReference>
<evidence type="ECO:0000256" key="6">
    <source>
        <dbReference type="ARBA" id="ARBA00023136"/>
    </source>
</evidence>
<feature type="transmembrane region" description="Helical" evidence="8">
    <location>
        <begin position="102"/>
        <end position="125"/>
    </location>
</feature>
<evidence type="ECO:0000256" key="9">
    <source>
        <dbReference type="SAM" id="MobiDB-lite"/>
    </source>
</evidence>
<dbReference type="InterPro" id="IPR003810">
    <property type="entry name" value="Mntp/YtaF"/>
</dbReference>
<geneLocation type="plasmid" evidence="11 12">
    <name>AZOBR_p2</name>
</geneLocation>
<feature type="chain" id="PRO_5040446200" description="Putative manganese efflux pump MntP" evidence="10">
    <location>
        <begin position="20"/>
        <end position="388"/>
    </location>
</feature>
<evidence type="ECO:0000313" key="12">
    <source>
        <dbReference type="Proteomes" id="UP000007319"/>
    </source>
</evidence>
<keyword evidence="11" id="KW-0614">Plasmid</keyword>